<feature type="domain" description="DNA replication/recombination mediator RecO N-terminal" evidence="8">
    <location>
        <begin position="1"/>
        <end position="80"/>
    </location>
</feature>
<dbReference type="SUPFAM" id="SSF50249">
    <property type="entry name" value="Nucleic acid-binding proteins"/>
    <property type="match status" value="1"/>
</dbReference>
<dbReference type="Proteomes" id="UP000265540">
    <property type="component" value="Unassembled WGS sequence"/>
</dbReference>
<dbReference type="InterPro" id="IPR003717">
    <property type="entry name" value="RecO"/>
</dbReference>
<comment type="similarity">
    <text evidence="1 7">Belongs to the RecO family.</text>
</comment>
<dbReference type="NCBIfam" id="TIGR00613">
    <property type="entry name" value="reco"/>
    <property type="match status" value="1"/>
</dbReference>
<evidence type="ECO:0000259" key="8">
    <source>
        <dbReference type="Pfam" id="PF11967"/>
    </source>
</evidence>
<organism evidence="9 10">
    <name type="scientific">candidate division WWE3 bacterium</name>
    <dbReference type="NCBI Taxonomy" id="2053526"/>
    <lineage>
        <taxon>Bacteria</taxon>
        <taxon>Katanobacteria</taxon>
    </lineage>
</organism>
<evidence type="ECO:0000256" key="7">
    <source>
        <dbReference type="HAMAP-Rule" id="MF_00201"/>
    </source>
</evidence>
<proteinExistence type="inferred from homology"/>
<dbReference type="Pfam" id="PF11967">
    <property type="entry name" value="RecO_N"/>
    <property type="match status" value="1"/>
</dbReference>
<dbReference type="SUPFAM" id="SSF57863">
    <property type="entry name" value="ArfGap/RecO-like zinc finger"/>
    <property type="match status" value="1"/>
</dbReference>
<dbReference type="InterPro" id="IPR042242">
    <property type="entry name" value="RecO_C"/>
</dbReference>
<evidence type="ECO:0000313" key="9">
    <source>
        <dbReference type="EMBL" id="RJR27515.1"/>
    </source>
</evidence>
<dbReference type="EMBL" id="QZJF01000010">
    <property type="protein sequence ID" value="RJR27515.1"/>
    <property type="molecule type" value="Genomic_DNA"/>
</dbReference>
<evidence type="ECO:0000256" key="3">
    <source>
        <dbReference type="ARBA" id="ARBA00022763"/>
    </source>
</evidence>
<reference evidence="9 10" key="1">
    <citation type="journal article" date="2017" name="ISME J.">
        <title>Energy and carbon metabolisms in a deep terrestrial subsurface fluid microbial community.</title>
        <authorList>
            <person name="Momper L."/>
            <person name="Jungbluth S.P."/>
            <person name="Lee M.D."/>
            <person name="Amend J.P."/>
        </authorList>
    </citation>
    <scope>NUCLEOTIDE SEQUENCE [LARGE SCALE GENOMIC DNA]</scope>
    <source>
        <strain evidence="9">SURF_46</strain>
    </source>
</reference>
<sequence length="255" mass="29451">MRHYVVEAVVLKNINYGDSNKIYTLYTRQNGKITAVARGIRKLQSRRAGSMDTLNHIKAKIYEDSRGYKTIQEVEAVNTFKDIKADLSRVFRALYILDILNKFHEVDDGSEVIFNNLINTLNMLEVHRHPSELLVAHFEIILLKLLGFQMNVSKCSICEKKLSSEWDNVKFNYSLGGLICDTCEETGFFMDIQTALLLSRIEQKEFGNYSQDLYGKSMVQADAVIRNYMTYVSDEVLRYSKTYNILQGRILNEDL</sequence>
<accession>A0A3A4ZE88</accession>
<dbReference type="PANTHER" id="PTHR33991:SF1">
    <property type="entry name" value="DNA REPAIR PROTEIN RECO"/>
    <property type="match status" value="1"/>
</dbReference>
<dbReference type="AlphaFoldDB" id="A0A3A4ZE88"/>
<evidence type="ECO:0000256" key="1">
    <source>
        <dbReference type="ARBA" id="ARBA00007452"/>
    </source>
</evidence>
<evidence type="ECO:0000313" key="10">
    <source>
        <dbReference type="Proteomes" id="UP000265540"/>
    </source>
</evidence>
<dbReference type="GO" id="GO:0006302">
    <property type="term" value="P:double-strand break repair"/>
    <property type="evidence" value="ECO:0007669"/>
    <property type="project" value="TreeGrafter"/>
</dbReference>
<dbReference type="InterPro" id="IPR022572">
    <property type="entry name" value="DNA_rep/recomb_RecO_N"/>
</dbReference>
<keyword evidence="3 7" id="KW-0227">DNA damage</keyword>
<dbReference type="Pfam" id="PF02565">
    <property type="entry name" value="RecO_C"/>
    <property type="match status" value="1"/>
</dbReference>
<dbReference type="InterPro" id="IPR012340">
    <property type="entry name" value="NA-bd_OB-fold"/>
</dbReference>
<evidence type="ECO:0000256" key="6">
    <source>
        <dbReference type="ARBA" id="ARBA00033409"/>
    </source>
</evidence>
<dbReference type="Gene3D" id="1.20.1440.120">
    <property type="entry name" value="Recombination protein O, C-terminal domain"/>
    <property type="match status" value="1"/>
</dbReference>
<keyword evidence="4 7" id="KW-0233">DNA recombination</keyword>
<name>A0A3A4ZE88_UNCKA</name>
<dbReference type="PANTHER" id="PTHR33991">
    <property type="entry name" value="DNA REPAIR PROTEIN RECO"/>
    <property type="match status" value="1"/>
</dbReference>
<comment type="caution">
    <text evidence="9">The sequence shown here is derived from an EMBL/GenBank/DDBJ whole genome shotgun (WGS) entry which is preliminary data.</text>
</comment>
<evidence type="ECO:0000256" key="4">
    <source>
        <dbReference type="ARBA" id="ARBA00023172"/>
    </source>
</evidence>
<dbReference type="GO" id="GO:0006310">
    <property type="term" value="P:DNA recombination"/>
    <property type="evidence" value="ECO:0007669"/>
    <property type="project" value="UniProtKB-UniRule"/>
</dbReference>
<dbReference type="GO" id="GO:0043590">
    <property type="term" value="C:bacterial nucleoid"/>
    <property type="evidence" value="ECO:0007669"/>
    <property type="project" value="TreeGrafter"/>
</dbReference>
<dbReference type="InterPro" id="IPR037278">
    <property type="entry name" value="ARFGAP/RecO"/>
</dbReference>
<evidence type="ECO:0000256" key="2">
    <source>
        <dbReference type="ARBA" id="ARBA00021310"/>
    </source>
</evidence>
<gene>
    <name evidence="7 9" type="primary">recO</name>
    <name evidence="9" type="ORF">C4561_01965</name>
</gene>
<protein>
    <recommendedName>
        <fullName evidence="2 7">DNA repair protein RecO</fullName>
    </recommendedName>
    <alternativeName>
        <fullName evidence="6 7">Recombination protein O</fullName>
    </alternativeName>
</protein>
<dbReference type="Gene3D" id="2.40.50.140">
    <property type="entry name" value="Nucleic acid-binding proteins"/>
    <property type="match status" value="1"/>
</dbReference>
<evidence type="ECO:0000256" key="5">
    <source>
        <dbReference type="ARBA" id="ARBA00023204"/>
    </source>
</evidence>
<comment type="function">
    <text evidence="7">Involved in DNA repair and RecF pathway recombination.</text>
</comment>
<dbReference type="HAMAP" id="MF_00201">
    <property type="entry name" value="RecO"/>
    <property type="match status" value="1"/>
</dbReference>
<keyword evidence="5 7" id="KW-0234">DNA repair</keyword>